<accession>A0ABV7YEM8</accession>
<keyword evidence="5" id="KW-1133">Transmembrane helix</keyword>
<dbReference type="InterPro" id="IPR001478">
    <property type="entry name" value="PDZ"/>
</dbReference>
<dbReference type="Pfam" id="PF13180">
    <property type="entry name" value="PDZ_2"/>
    <property type="match status" value="1"/>
</dbReference>
<dbReference type="InterPro" id="IPR009003">
    <property type="entry name" value="Peptidase_S1_PA"/>
</dbReference>
<feature type="compositionally biased region" description="Pro residues" evidence="4">
    <location>
        <begin position="1"/>
        <end position="11"/>
    </location>
</feature>
<keyword evidence="3 7" id="KW-0378">Hydrolase</keyword>
<keyword evidence="2 7" id="KW-0645">Protease</keyword>
<dbReference type="PROSITE" id="PS50106">
    <property type="entry name" value="PDZ"/>
    <property type="match status" value="1"/>
</dbReference>
<evidence type="ECO:0000256" key="5">
    <source>
        <dbReference type="SAM" id="Phobius"/>
    </source>
</evidence>
<evidence type="ECO:0000313" key="8">
    <source>
        <dbReference type="Proteomes" id="UP001595699"/>
    </source>
</evidence>
<feature type="transmembrane region" description="Helical" evidence="5">
    <location>
        <begin position="60"/>
        <end position="81"/>
    </location>
</feature>
<feature type="region of interest" description="Disordered" evidence="4">
    <location>
        <begin position="1"/>
        <end position="41"/>
    </location>
</feature>
<reference evidence="8" key="1">
    <citation type="journal article" date="2019" name="Int. J. Syst. Evol. Microbiol.">
        <title>The Global Catalogue of Microorganisms (GCM) 10K type strain sequencing project: providing services to taxonomists for standard genome sequencing and annotation.</title>
        <authorList>
            <consortium name="The Broad Institute Genomics Platform"/>
            <consortium name="The Broad Institute Genome Sequencing Center for Infectious Disease"/>
            <person name="Wu L."/>
            <person name="Ma J."/>
        </authorList>
    </citation>
    <scope>NUCLEOTIDE SEQUENCE [LARGE SCALE GENOMIC DNA]</scope>
    <source>
        <strain evidence="8">CGMCC 4.7241</strain>
    </source>
</reference>
<evidence type="ECO:0000256" key="2">
    <source>
        <dbReference type="ARBA" id="ARBA00022670"/>
    </source>
</evidence>
<sequence length="417" mass="42601">MPPPSWRPPGYPVGRPDFEPPPAWARPSPSMPAPSTAPFGMTSFDRPAAPVSTGPRRGTLVVVAIVIALVAGAIGAVAGTYGTLRFADPVAGEPAPPINDNLGDKEKAFPKPENVATVAEAMLQSVVQIKVSSKAGKATGSGFVIRDDGHIVTNNHVIAMAATDGSITVGFDNGEEAPAKIVGRSPSYDLAVIRVTGVDNLHPVALGDSDGVIVGEPVVAIGSPLGLAGTVTSGIVSARNRPVTAGGEGENSFINALQTDAAINPGNSGGPLVNLRAEVIGVNSAIATLGQDPGAEEEQAQGNIGLGFAIPINQARRTADQIIKNGYAVYPVMGATVDVRFDGPGARVVEVTPGSAAAEAGLRTGDIVTVIDGHKVTGADDLIVQIRSHVPGQRVSLTYKRSGKEDRVTVTLGEQRG</sequence>
<dbReference type="GO" id="GO:0008233">
    <property type="term" value="F:peptidase activity"/>
    <property type="evidence" value="ECO:0007669"/>
    <property type="project" value="UniProtKB-KW"/>
</dbReference>
<name>A0ABV7YEM8_9ACTN</name>
<dbReference type="Proteomes" id="UP001595699">
    <property type="component" value="Unassembled WGS sequence"/>
</dbReference>
<feature type="domain" description="PDZ" evidence="6">
    <location>
        <begin position="309"/>
        <end position="378"/>
    </location>
</feature>
<dbReference type="PRINTS" id="PR00834">
    <property type="entry name" value="PROTEASES2C"/>
</dbReference>
<dbReference type="RefSeq" id="WP_239553828.1">
    <property type="nucleotide sequence ID" value="NZ_JAFBCM010000001.1"/>
</dbReference>
<dbReference type="EC" id="3.4.21.-" evidence="7"/>
<evidence type="ECO:0000256" key="1">
    <source>
        <dbReference type="ARBA" id="ARBA00010541"/>
    </source>
</evidence>
<protein>
    <submittedName>
        <fullName evidence="7">S1C family serine protease</fullName>
        <ecNumber evidence="7">3.4.21.-</ecNumber>
    </submittedName>
</protein>
<gene>
    <name evidence="7" type="ORF">ACFOUW_21370</name>
</gene>
<feature type="compositionally biased region" description="Pro residues" evidence="4">
    <location>
        <begin position="19"/>
        <end position="32"/>
    </location>
</feature>
<proteinExistence type="inferred from homology"/>
<comment type="similarity">
    <text evidence="1">Belongs to the peptidase S1C family.</text>
</comment>
<keyword evidence="8" id="KW-1185">Reference proteome</keyword>
<dbReference type="PANTHER" id="PTHR43343">
    <property type="entry name" value="PEPTIDASE S12"/>
    <property type="match status" value="1"/>
</dbReference>
<dbReference type="PANTHER" id="PTHR43343:SF3">
    <property type="entry name" value="PROTEASE DO-LIKE 8, CHLOROPLASTIC"/>
    <property type="match status" value="1"/>
</dbReference>
<comment type="caution">
    <text evidence="7">The sequence shown here is derived from an EMBL/GenBank/DDBJ whole genome shotgun (WGS) entry which is preliminary data.</text>
</comment>
<dbReference type="EMBL" id="JBHRZH010000018">
    <property type="protein sequence ID" value="MFC3763402.1"/>
    <property type="molecule type" value="Genomic_DNA"/>
</dbReference>
<dbReference type="SUPFAM" id="SSF50494">
    <property type="entry name" value="Trypsin-like serine proteases"/>
    <property type="match status" value="1"/>
</dbReference>
<keyword evidence="5" id="KW-0812">Transmembrane</keyword>
<evidence type="ECO:0000256" key="4">
    <source>
        <dbReference type="SAM" id="MobiDB-lite"/>
    </source>
</evidence>
<keyword evidence="5" id="KW-0472">Membrane</keyword>
<evidence type="ECO:0000256" key="3">
    <source>
        <dbReference type="ARBA" id="ARBA00022801"/>
    </source>
</evidence>
<dbReference type="Gene3D" id="2.40.10.10">
    <property type="entry name" value="Trypsin-like serine proteases"/>
    <property type="match status" value="2"/>
</dbReference>
<dbReference type="SUPFAM" id="SSF50156">
    <property type="entry name" value="PDZ domain-like"/>
    <property type="match status" value="1"/>
</dbReference>
<organism evidence="7 8">
    <name type="scientific">Tenggerimyces flavus</name>
    <dbReference type="NCBI Taxonomy" id="1708749"/>
    <lineage>
        <taxon>Bacteria</taxon>
        <taxon>Bacillati</taxon>
        <taxon>Actinomycetota</taxon>
        <taxon>Actinomycetes</taxon>
        <taxon>Propionibacteriales</taxon>
        <taxon>Nocardioidaceae</taxon>
        <taxon>Tenggerimyces</taxon>
    </lineage>
</organism>
<dbReference type="InterPro" id="IPR001940">
    <property type="entry name" value="Peptidase_S1C"/>
</dbReference>
<dbReference type="SMART" id="SM00228">
    <property type="entry name" value="PDZ"/>
    <property type="match status" value="1"/>
</dbReference>
<dbReference type="InterPro" id="IPR043504">
    <property type="entry name" value="Peptidase_S1_PA_chymotrypsin"/>
</dbReference>
<dbReference type="Pfam" id="PF13365">
    <property type="entry name" value="Trypsin_2"/>
    <property type="match status" value="1"/>
</dbReference>
<evidence type="ECO:0000313" key="7">
    <source>
        <dbReference type="EMBL" id="MFC3763402.1"/>
    </source>
</evidence>
<evidence type="ECO:0000259" key="6">
    <source>
        <dbReference type="PROSITE" id="PS50106"/>
    </source>
</evidence>
<dbReference type="GO" id="GO:0006508">
    <property type="term" value="P:proteolysis"/>
    <property type="evidence" value="ECO:0007669"/>
    <property type="project" value="UniProtKB-KW"/>
</dbReference>
<dbReference type="InterPro" id="IPR036034">
    <property type="entry name" value="PDZ_sf"/>
</dbReference>
<dbReference type="Gene3D" id="2.30.42.10">
    <property type="match status" value="1"/>
</dbReference>
<dbReference type="InterPro" id="IPR051201">
    <property type="entry name" value="Chloro_Bact_Ser_Proteases"/>
</dbReference>